<protein>
    <recommendedName>
        <fullName evidence="2">Minor tail T domain-containing protein</fullName>
    </recommendedName>
</protein>
<proteinExistence type="predicted"/>
<comment type="caution">
    <text evidence="3">The sequence shown here is derived from an EMBL/GenBank/DDBJ whole genome shotgun (WGS) entry which is preliminary data.</text>
</comment>
<dbReference type="EMBL" id="JAOVZO020000018">
    <property type="protein sequence ID" value="MDC8013968.1"/>
    <property type="molecule type" value="Genomic_DNA"/>
</dbReference>
<evidence type="ECO:0000313" key="3">
    <source>
        <dbReference type="EMBL" id="MDC8013968.1"/>
    </source>
</evidence>
<dbReference type="RefSeq" id="WP_263541611.1">
    <property type="nucleotide sequence ID" value="NZ_JAOVZO020000018.1"/>
</dbReference>
<organism evidence="3 4">
    <name type="scientific">Tahibacter soli</name>
    <dbReference type="NCBI Taxonomy" id="2983605"/>
    <lineage>
        <taxon>Bacteria</taxon>
        <taxon>Pseudomonadati</taxon>
        <taxon>Pseudomonadota</taxon>
        <taxon>Gammaproteobacteria</taxon>
        <taxon>Lysobacterales</taxon>
        <taxon>Rhodanobacteraceae</taxon>
        <taxon>Tahibacter</taxon>
    </lineage>
</organism>
<dbReference type="InterPro" id="IPR009350">
    <property type="entry name" value="Phage_tail_T"/>
</dbReference>
<dbReference type="AlphaFoldDB" id="A0A9X3YNG8"/>
<sequence length="98" mass="11154">MPVFQLKETIDADEFDGWCRFMRHYPFDPESMYLVPAALVASTIINAHGGGRDGRPVTIRDLLPERAPPKPEDPKALDEKFRSFFRRLPQSDPSPEPA</sequence>
<feature type="compositionally biased region" description="Basic and acidic residues" evidence="1">
    <location>
        <begin position="62"/>
        <end position="82"/>
    </location>
</feature>
<keyword evidence="4" id="KW-1185">Reference proteome</keyword>
<evidence type="ECO:0000256" key="1">
    <source>
        <dbReference type="SAM" id="MobiDB-lite"/>
    </source>
</evidence>
<dbReference type="Pfam" id="PF06223">
    <property type="entry name" value="Phage_tail_T"/>
    <property type="match status" value="1"/>
</dbReference>
<feature type="domain" description="Minor tail T" evidence="2">
    <location>
        <begin position="11"/>
        <end position="86"/>
    </location>
</feature>
<feature type="region of interest" description="Disordered" evidence="1">
    <location>
        <begin position="50"/>
        <end position="98"/>
    </location>
</feature>
<reference evidence="3" key="1">
    <citation type="submission" date="2023-02" db="EMBL/GenBank/DDBJ databases">
        <title>Tahibacter soli sp. nov. isolated from soil.</title>
        <authorList>
            <person name="Baek J.H."/>
            <person name="Lee J.K."/>
            <person name="Choi D.G."/>
            <person name="Jeon C.O."/>
        </authorList>
    </citation>
    <scope>NUCLEOTIDE SEQUENCE</scope>
    <source>
        <strain evidence="3">BL</strain>
    </source>
</reference>
<accession>A0A9X3YNG8</accession>
<gene>
    <name evidence="3" type="ORF">OD750_015600</name>
</gene>
<name>A0A9X3YNG8_9GAMM</name>
<evidence type="ECO:0000259" key="2">
    <source>
        <dbReference type="Pfam" id="PF06223"/>
    </source>
</evidence>
<evidence type="ECO:0000313" key="4">
    <source>
        <dbReference type="Proteomes" id="UP001139971"/>
    </source>
</evidence>
<dbReference type="Proteomes" id="UP001139971">
    <property type="component" value="Unassembled WGS sequence"/>
</dbReference>